<feature type="compositionally biased region" description="Polar residues" evidence="4">
    <location>
        <begin position="406"/>
        <end position="424"/>
    </location>
</feature>
<feature type="coiled-coil region" evidence="3">
    <location>
        <begin position="39"/>
        <end position="116"/>
    </location>
</feature>
<organism evidence="5">
    <name type="scientific">Mesocestoides corti</name>
    <name type="common">Flatworm</name>
    <dbReference type="NCBI Taxonomy" id="53468"/>
    <lineage>
        <taxon>Eukaryota</taxon>
        <taxon>Metazoa</taxon>
        <taxon>Spiralia</taxon>
        <taxon>Lophotrochozoa</taxon>
        <taxon>Platyhelminthes</taxon>
        <taxon>Cestoda</taxon>
        <taxon>Eucestoda</taxon>
        <taxon>Cyclophyllidea</taxon>
        <taxon>Mesocestoididae</taxon>
        <taxon>Mesocestoides</taxon>
    </lineage>
</organism>
<keyword evidence="1 3" id="KW-0175">Coiled coil</keyword>
<feature type="region of interest" description="Disordered" evidence="4">
    <location>
        <begin position="255"/>
        <end position="285"/>
    </location>
</feature>
<dbReference type="WBParaSite" id="MCU_004907-RA">
    <property type="protein sequence ID" value="MCU_004907-RA"/>
    <property type="gene ID" value="MCU_004907"/>
</dbReference>
<dbReference type="GO" id="GO:0070319">
    <property type="term" value="C:Golgi to plasma membrane transport vesicle"/>
    <property type="evidence" value="ECO:0007669"/>
    <property type="project" value="TreeGrafter"/>
</dbReference>
<accession>A0A5K3F518</accession>
<evidence type="ECO:0000313" key="5">
    <source>
        <dbReference type="WBParaSite" id="MCU_004907-RA"/>
    </source>
</evidence>
<dbReference type="GO" id="GO:0006887">
    <property type="term" value="P:exocytosis"/>
    <property type="evidence" value="ECO:0007669"/>
    <property type="project" value="TreeGrafter"/>
</dbReference>
<evidence type="ECO:0000256" key="1">
    <source>
        <dbReference type="ARBA" id="ARBA00023054"/>
    </source>
</evidence>
<dbReference type="AlphaFoldDB" id="A0A5K3F518"/>
<dbReference type="GO" id="GO:0005085">
    <property type="term" value="F:guanyl-nucleotide exchange factor activity"/>
    <property type="evidence" value="ECO:0007669"/>
    <property type="project" value="InterPro"/>
</dbReference>
<dbReference type="Pfam" id="PF25555">
    <property type="entry name" value="RAB3A-like_C"/>
    <property type="match status" value="1"/>
</dbReference>
<sequence length="458" mass="50624">MYFHLKLLCFCKRISFLEIIYPFSNYCAIFVRMDGKGLSKALIEENVQLKLYIDELNKECLELQAALFEEANKMAQDAYAARHTAVKRAEELSKENGVLKNEVQALKRLLRLHQEESADAIAVCRSVSGVSSRSEVFSEVNGKSASSRRLSLLRSATTSLPPTGVSAGEMDKDRFLSTSTSIINVTSQEPVTRKYLLEALTSGVSCADSIGDKHYQEFIDWVDGGCYINWCDNASLRGAKRQSIGVTFAGLQSRQRTESDVGDITLPSPPQASSPPGTTFLPPPPPSPKEQAFFWRVVDEDVTPALDFADSAISKSLWISLSHLGVDMEPLSASDTPLDECCPLVPSHNVKFSLKLLVVHNDGSTTRECYNISAYARQRIAAVADLFQYLTLIRRGLTGTPTTPTNQSPSNSLKLGSRTSSTSDPVIDQTRRHQFENVQRRRLAVTLSRLGYGLPLME</sequence>
<dbReference type="PANTHER" id="PTHR14430">
    <property type="entry name" value="RABIN3-RELATED"/>
    <property type="match status" value="1"/>
</dbReference>
<dbReference type="PANTHER" id="PTHR14430:SF0">
    <property type="entry name" value="SEC2P DOMAIN-CONTAINING PROTEIN"/>
    <property type="match status" value="1"/>
</dbReference>
<protein>
    <submittedName>
        <fullName evidence="5">Sec2p domain-containing protein</fullName>
    </submittedName>
</protein>
<name>A0A5K3F518_MESCO</name>
<feature type="region of interest" description="Disordered" evidence="4">
    <location>
        <begin position="398"/>
        <end position="425"/>
    </location>
</feature>
<dbReference type="Gene3D" id="1.20.5.4880">
    <property type="match status" value="1"/>
</dbReference>
<evidence type="ECO:0000256" key="3">
    <source>
        <dbReference type="SAM" id="Coils"/>
    </source>
</evidence>
<evidence type="ECO:0000256" key="2">
    <source>
        <dbReference type="ARBA" id="ARBA00025794"/>
    </source>
</evidence>
<reference evidence="5" key="1">
    <citation type="submission" date="2019-11" db="UniProtKB">
        <authorList>
            <consortium name="WormBaseParasite"/>
        </authorList>
    </citation>
    <scope>IDENTIFICATION</scope>
</reference>
<evidence type="ECO:0000256" key="4">
    <source>
        <dbReference type="SAM" id="MobiDB-lite"/>
    </source>
</evidence>
<proteinExistence type="inferred from homology"/>
<comment type="similarity">
    <text evidence="2">Belongs to the SEC2 family.</text>
</comment>
<dbReference type="InterPro" id="IPR040351">
    <property type="entry name" value="RAB3IL/RAB3IP/Sec2"/>
</dbReference>
<dbReference type="SUPFAM" id="SSF144284">
    <property type="entry name" value="Sec2 N-terminal region"/>
    <property type="match status" value="1"/>
</dbReference>